<gene>
    <name evidence="3" type="ORF">K8W24_04275</name>
</gene>
<comment type="caution">
    <text evidence="3">The sequence shown here is derived from an EMBL/GenBank/DDBJ whole genome shotgun (WGS) entry which is preliminary data.</text>
</comment>
<feature type="transmembrane region" description="Helical" evidence="2">
    <location>
        <begin position="31"/>
        <end position="50"/>
    </location>
</feature>
<dbReference type="AlphaFoldDB" id="A0A921GMC1"/>
<evidence type="ECO:0000313" key="3">
    <source>
        <dbReference type="EMBL" id="HJF49002.1"/>
    </source>
</evidence>
<evidence type="ECO:0000256" key="1">
    <source>
        <dbReference type="SAM" id="MobiDB-lite"/>
    </source>
</evidence>
<keyword evidence="2" id="KW-0812">Transmembrane</keyword>
<accession>A0A921GMC1</accession>
<evidence type="ECO:0000313" key="4">
    <source>
        <dbReference type="Proteomes" id="UP000775129"/>
    </source>
</evidence>
<reference evidence="3" key="2">
    <citation type="submission" date="2021-09" db="EMBL/GenBank/DDBJ databases">
        <authorList>
            <person name="Gilroy R."/>
        </authorList>
    </citation>
    <scope>NUCLEOTIDE SEQUENCE</scope>
    <source>
        <strain evidence="3">1647</strain>
    </source>
</reference>
<evidence type="ECO:0008006" key="5">
    <source>
        <dbReference type="Google" id="ProtNLM"/>
    </source>
</evidence>
<keyword evidence="2" id="KW-1133">Transmembrane helix</keyword>
<organism evidence="3 4">
    <name type="scientific">Brachybacterium paraconglomeratum</name>
    <dbReference type="NCBI Taxonomy" id="173362"/>
    <lineage>
        <taxon>Bacteria</taxon>
        <taxon>Bacillati</taxon>
        <taxon>Actinomycetota</taxon>
        <taxon>Actinomycetes</taxon>
        <taxon>Micrococcales</taxon>
        <taxon>Dermabacteraceae</taxon>
        <taxon>Brachybacterium</taxon>
    </lineage>
</organism>
<dbReference type="RefSeq" id="WP_010551617.1">
    <property type="nucleotide sequence ID" value="NZ_JBIQEL010000002.1"/>
</dbReference>
<reference evidence="3" key="1">
    <citation type="journal article" date="2021" name="PeerJ">
        <title>Extensive microbial diversity within the chicken gut microbiome revealed by metagenomics and culture.</title>
        <authorList>
            <person name="Gilroy R."/>
            <person name="Ravi A."/>
            <person name="Getino M."/>
            <person name="Pursley I."/>
            <person name="Horton D.L."/>
            <person name="Alikhan N.F."/>
            <person name="Baker D."/>
            <person name="Gharbi K."/>
            <person name="Hall N."/>
            <person name="Watson M."/>
            <person name="Adriaenssens E.M."/>
            <person name="Foster-Nyarko E."/>
            <person name="Jarju S."/>
            <person name="Secka A."/>
            <person name="Antonio M."/>
            <person name="Oren A."/>
            <person name="Chaudhuri R.R."/>
            <person name="La Ragione R."/>
            <person name="Hildebrand F."/>
            <person name="Pallen M.J."/>
        </authorList>
    </citation>
    <scope>NUCLEOTIDE SEQUENCE</scope>
    <source>
        <strain evidence="3">1647</strain>
    </source>
</reference>
<evidence type="ECO:0000256" key="2">
    <source>
        <dbReference type="SAM" id="Phobius"/>
    </source>
</evidence>
<feature type="transmembrane region" description="Helical" evidence="2">
    <location>
        <begin position="62"/>
        <end position="81"/>
    </location>
</feature>
<protein>
    <recommendedName>
        <fullName evidence="5">Integral membrane protein</fullName>
    </recommendedName>
</protein>
<feature type="compositionally biased region" description="Basic and acidic residues" evidence="1">
    <location>
        <begin position="1"/>
        <end position="16"/>
    </location>
</feature>
<proteinExistence type="predicted"/>
<keyword evidence="2" id="KW-0472">Membrane</keyword>
<feature type="transmembrane region" description="Helical" evidence="2">
    <location>
        <begin position="127"/>
        <end position="145"/>
    </location>
</feature>
<sequence length="153" mass="16227">MTAPRTDDRPAGRDGRGTAAGRSRGGRGFEIVLVAVYGIFALSATARSLVQVLRDFDRAPVAYSLSLLAAATYIAVTVALVRGGRRSRVARVLVVIELIGVLAVGTLTVLDPVLFPEATVWSVYGQGYGYVPLALPVLALVYMLLGARKRPEA</sequence>
<feature type="transmembrane region" description="Helical" evidence="2">
    <location>
        <begin position="93"/>
        <end position="115"/>
    </location>
</feature>
<name>A0A921GMC1_9MICO</name>
<dbReference type="EMBL" id="DYWO01000130">
    <property type="protein sequence ID" value="HJF49002.1"/>
    <property type="molecule type" value="Genomic_DNA"/>
</dbReference>
<dbReference type="Proteomes" id="UP000775129">
    <property type="component" value="Unassembled WGS sequence"/>
</dbReference>
<feature type="region of interest" description="Disordered" evidence="1">
    <location>
        <begin position="1"/>
        <end position="23"/>
    </location>
</feature>